<gene>
    <name evidence="2" type="ORF">SAMN02745132_03569</name>
</gene>
<dbReference type="EMBL" id="FUXU01000059">
    <property type="protein sequence ID" value="SKA62105.1"/>
    <property type="molecule type" value="Genomic_DNA"/>
</dbReference>
<dbReference type="Proteomes" id="UP000190162">
    <property type="component" value="Unassembled WGS sequence"/>
</dbReference>
<organism evidence="2 3">
    <name type="scientific">Enterovibrio nigricans DSM 22720</name>
    <dbReference type="NCBI Taxonomy" id="1121868"/>
    <lineage>
        <taxon>Bacteria</taxon>
        <taxon>Pseudomonadati</taxon>
        <taxon>Pseudomonadota</taxon>
        <taxon>Gammaproteobacteria</taxon>
        <taxon>Vibrionales</taxon>
        <taxon>Vibrionaceae</taxon>
        <taxon>Enterovibrio</taxon>
    </lineage>
</organism>
<evidence type="ECO:0000256" key="1">
    <source>
        <dbReference type="SAM" id="Phobius"/>
    </source>
</evidence>
<keyword evidence="3" id="KW-1185">Reference proteome</keyword>
<proteinExistence type="predicted"/>
<feature type="transmembrane region" description="Helical" evidence="1">
    <location>
        <begin position="12"/>
        <end position="30"/>
    </location>
</feature>
<keyword evidence="1" id="KW-0472">Membrane</keyword>
<name>A0A1T4VAW3_9GAMM</name>
<evidence type="ECO:0000313" key="2">
    <source>
        <dbReference type="EMBL" id="SKA62105.1"/>
    </source>
</evidence>
<keyword evidence="1" id="KW-1133">Transmembrane helix</keyword>
<protein>
    <submittedName>
        <fullName evidence="2">Uncharacterized protein</fullName>
    </submittedName>
</protein>
<reference evidence="3" key="1">
    <citation type="submission" date="2017-02" db="EMBL/GenBank/DDBJ databases">
        <authorList>
            <person name="Varghese N."/>
            <person name="Submissions S."/>
        </authorList>
    </citation>
    <scope>NUCLEOTIDE SEQUENCE [LARGE SCALE GENOMIC DNA]</scope>
    <source>
        <strain evidence="3">DSM 22720</strain>
    </source>
</reference>
<dbReference type="AlphaFoldDB" id="A0A1T4VAW3"/>
<accession>A0A1T4VAW3</accession>
<sequence length="179" mass="20929">MGELLFMKTHCHYYLILVVILILSGCQMTSKNNQIRIYDPTEVNDFQLPILIDGIDTVRSYRQSRIKETWFWTLLENDTFLATENMVVQVVGLHPLQQPPTPFVFEIPDEEGVLAYNAIGPFQYWTSFEQTGERCLVALQNAKKGGYWLSVFTHYCTADQEKHITWVNRFKLSLLLERF</sequence>
<keyword evidence="1" id="KW-0812">Transmembrane</keyword>
<evidence type="ECO:0000313" key="3">
    <source>
        <dbReference type="Proteomes" id="UP000190162"/>
    </source>
</evidence>